<keyword evidence="6 13" id="KW-0479">Metal-binding</keyword>
<evidence type="ECO:0000256" key="13">
    <source>
        <dbReference type="PIRSR" id="PIRSR602401-1"/>
    </source>
</evidence>
<evidence type="ECO:0000256" key="9">
    <source>
        <dbReference type="ARBA" id="ARBA00023002"/>
    </source>
</evidence>
<comment type="similarity">
    <text evidence="4 14">Belongs to the cytochrome P450 family.</text>
</comment>
<dbReference type="Proteomes" id="UP000502823">
    <property type="component" value="Unassembled WGS sequence"/>
</dbReference>
<dbReference type="InParanoid" id="A0A6L2PR79"/>
<evidence type="ECO:0000256" key="7">
    <source>
        <dbReference type="ARBA" id="ARBA00022824"/>
    </source>
</evidence>
<comment type="caution">
    <text evidence="15">The sequence shown here is derived from an EMBL/GenBank/DDBJ whole genome shotgun (WGS) entry which is preliminary data.</text>
</comment>
<evidence type="ECO:0000256" key="1">
    <source>
        <dbReference type="ARBA" id="ARBA00001971"/>
    </source>
</evidence>
<sequence>MELMTAISLVVLVVFMTYIIDPLKDRVRLVRRLGNMPGPRAYPLIGSLMELMVPYNRLVETCLKVVDNYGQLFVFWAGPYPIVILGSPEYVQVVLGSSKCIKKGYVYAFLEPWLGMGLANATGQKWQLHRKMITPTFHFKTLEGYLEVSSEKSEILVRTLQKEVGSHSFDIYPYINRCTMDVICETAMGTVLNSQTEDTESDYVKAVQSVTGLVVDRARRPLLYSDFIYHKTASGKRFKDLTRIIHDFSSSVSVSNKETGRPQQPLLLQTILLLTDGSLSEKKTPKMFLDLLLEASENGVTLSDEEILDEVETFMFGGHDTITSSTCWTIQMLGTNQDIQDKVCEELETIFQGSDRPPTMSDLNKMKYLDRVIKETMRLYPPVPAIARNLTEDTDIGGYTIPAGVDILIPIYYLHRLAEHFPNPTKFDPDNFLPERVVKRHPYSYIPFSAGPRNCIGQRFGLLEEKTILSYILRHYRVHAVHKELPIIPDMILRPKNGFPVTFAPRNRNNSA</sequence>
<dbReference type="GO" id="GO:0004497">
    <property type="term" value="F:monooxygenase activity"/>
    <property type="evidence" value="ECO:0007669"/>
    <property type="project" value="UniProtKB-KW"/>
</dbReference>
<dbReference type="InterPro" id="IPR017972">
    <property type="entry name" value="Cyt_P450_CS"/>
</dbReference>
<keyword evidence="5 13" id="KW-0349">Heme</keyword>
<evidence type="ECO:0000256" key="4">
    <source>
        <dbReference type="ARBA" id="ARBA00010617"/>
    </source>
</evidence>
<dbReference type="GO" id="GO:0020037">
    <property type="term" value="F:heme binding"/>
    <property type="evidence" value="ECO:0007669"/>
    <property type="project" value="InterPro"/>
</dbReference>
<evidence type="ECO:0000256" key="3">
    <source>
        <dbReference type="ARBA" id="ARBA00004406"/>
    </source>
</evidence>
<keyword evidence="12" id="KW-0472">Membrane</keyword>
<keyword evidence="10 13" id="KW-0408">Iron</keyword>
<dbReference type="Pfam" id="PF00067">
    <property type="entry name" value="p450"/>
    <property type="match status" value="1"/>
</dbReference>
<dbReference type="InterPro" id="IPR002401">
    <property type="entry name" value="Cyt_P450_E_grp-I"/>
</dbReference>
<comment type="cofactor">
    <cofactor evidence="1 13">
        <name>heme</name>
        <dbReference type="ChEBI" id="CHEBI:30413"/>
    </cofactor>
</comment>
<evidence type="ECO:0008006" key="17">
    <source>
        <dbReference type="Google" id="ProtNLM"/>
    </source>
</evidence>
<dbReference type="InterPro" id="IPR036396">
    <property type="entry name" value="Cyt_P450_sf"/>
</dbReference>
<gene>
    <name evidence="15" type="ORF">Cfor_10300</name>
</gene>
<evidence type="ECO:0000256" key="8">
    <source>
        <dbReference type="ARBA" id="ARBA00022848"/>
    </source>
</evidence>
<dbReference type="PRINTS" id="PR00385">
    <property type="entry name" value="P450"/>
</dbReference>
<comment type="subcellular location">
    <subcellularLocation>
        <location evidence="3">Endoplasmic reticulum membrane</location>
        <topology evidence="3">Peripheral membrane protein</topology>
    </subcellularLocation>
    <subcellularLocation>
        <location evidence="2">Microsome membrane</location>
        <topology evidence="2">Peripheral membrane protein</topology>
    </subcellularLocation>
</comment>
<keyword evidence="11 14" id="KW-0503">Monooxygenase</keyword>
<dbReference type="GO" id="GO:0016705">
    <property type="term" value="F:oxidoreductase activity, acting on paired donors, with incorporation or reduction of molecular oxygen"/>
    <property type="evidence" value="ECO:0007669"/>
    <property type="project" value="InterPro"/>
</dbReference>
<keyword evidence="7" id="KW-0256">Endoplasmic reticulum</keyword>
<dbReference type="InterPro" id="IPR050196">
    <property type="entry name" value="Cytochrome_P450_Monoox"/>
</dbReference>
<accession>A0A6L2PR79</accession>
<keyword evidence="9 14" id="KW-0560">Oxidoreductase</keyword>
<dbReference type="PANTHER" id="PTHR24291">
    <property type="entry name" value="CYTOCHROME P450 FAMILY 4"/>
    <property type="match status" value="1"/>
</dbReference>
<organism evidence="15 16">
    <name type="scientific">Coptotermes formosanus</name>
    <name type="common">Formosan subterranean termite</name>
    <dbReference type="NCBI Taxonomy" id="36987"/>
    <lineage>
        <taxon>Eukaryota</taxon>
        <taxon>Metazoa</taxon>
        <taxon>Ecdysozoa</taxon>
        <taxon>Arthropoda</taxon>
        <taxon>Hexapoda</taxon>
        <taxon>Insecta</taxon>
        <taxon>Pterygota</taxon>
        <taxon>Neoptera</taxon>
        <taxon>Polyneoptera</taxon>
        <taxon>Dictyoptera</taxon>
        <taxon>Blattodea</taxon>
        <taxon>Blattoidea</taxon>
        <taxon>Termitoidae</taxon>
        <taxon>Rhinotermitidae</taxon>
        <taxon>Coptotermes</taxon>
    </lineage>
</organism>
<protein>
    <recommendedName>
        <fullName evidence="17">Cytochrome P450</fullName>
    </recommendedName>
</protein>
<proteinExistence type="inferred from homology"/>
<evidence type="ECO:0000256" key="12">
    <source>
        <dbReference type="ARBA" id="ARBA00023136"/>
    </source>
</evidence>
<dbReference type="OrthoDB" id="1470350at2759"/>
<dbReference type="CDD" id="cd20628">
    <property type="entry name" value="CYP4"/>
    <property type="match status" value="1"/>
</dbReference>
<dbReference type="PRINTS" id="PR00463">
    <property type="entry name" value="EP450I"/>
</dbReference>
<evidence type="ECO:0000256" key="2">
    <source>
        <dbReference type="ARBA" id="ARBA00004174"/>
    </source>
</evidence>
<evidence type="ECO:0000256" key="5">
    <source>
        <dbReference type="ARBA" id="ARBA00022617"/>
    </source>
</evidence>
<feature type="binding site" description="axial binding residue" evidence="13">
    <location>
        <position position="455"/>
    </location>
    <ligand>
        <name>heme</name>
        <dbReference type="ChEBI" id="CHEBI:30413"/>
    </ligand>
    <ligandPart>
        <name>Fe</name>
        <dbReference type="ChEBI" id="CHEBI:18248"/>
    </ligandPart>
</feature>
<dbReference type="PANTHER" id="PTHR24291:SF189">
    <property type="entry name" value="CYTOCHROME P450 4C3-RELATED"/>
    <property type="match status" value="1"/>
</dbReference>
<reference evidence="16" key="1">
    <citation type="submission" date="2020-01" db="EMBL/GenBank/DDBJ databases">
        <title>Draft genome sequence of the Termite Coptotermes fromosanus.</title>
        <authorList>
            <person name="Itakura S."/>
            <person name="Yosikawa Y."/>
            <person name="Umezawa K."/>
        </authorList>
    </citation>
    <scope>NUCLEOTIDE SEQUENCE [LARGE SCALE GENOMIC DNA]</scope>
</reference>
<evidence type="ECO:0000256" key="14">
    <source>
        <dbReference type="RuleBase" id="RU000461"/>
    </source>
</evidence>
<name>A0A6L2PR79_COPFO</name>
<evidence type="ECO:0000256" key="10">
    <source>
        <dbReference type="ARBA" id="ARBA00023004"/>
    </source>
</evidence>
<evidence type="ECO:0000256" key="11">
    <source>
        <dbReference type="ARBA" id="ARBA00023033"/>
    </source>
</evidence>
<dbReference type="AlphaFoldDB" id="A0A6L2PR79"/>
<keyword evidence="16" id="KW-1185">Reference proteome</keyword>
<dbReference type="PROSITE" id="PS00086">
    <property type="entry name" value="CYTOCHROME_P450"/>
    <property type="match status" value="1"/>
</dbReference>
<keyword evidence="8" id="KW-0492">Microsome</keyword>
<evidence type="ECO:0000256" key="6">
    <source>
        <dbReference type="ARBA" id="ARBA00022723"/>
    </source>
</evidence>
<dbReference type="GO" id="GO:0005506">
    <property type="term" value="F:iron ion binding"/>
    <property type="evidence" value="ECO:0007669"/>
    <property type="project" value="InterPro"/>
</dbReference>
<dbReference type="InterPro" id="IPR001128">
    <property type="entry name" value="Cyt_P450"/>
</dbReference>
<dbReference type="GO" id="GO:0005789">
    <property type="term" value="C:endoplasmic reticulum membrane"/>
    <property type="evidence" value="ECO:0007669"/>
    <property type="project" value="UniProtKB-SubCell"/>
</dbReference>
<dbReference type="SUPFAM" id="SSF48264">
    <property type="entry name" value="Cytochrome P450"/>
    <property type="match status" value="1"/>
</dbReference>
<evidence type="ECO:0000313" key="16">
    <source>
        <dbReference type="Proteomes" id="UP000502823"/>
    </source>
</evidence>
<dbReference type="Gene3D" id="1.10.630.10">
    <property type="entry name" value="Cytochrome P450"/>
    <property type="match status" value="1"/>
</dbReference>
<dbReference type="EMBL" id="BLKM01011926">
    <property type="protein sequence ID" value="GFG34936.1"/>
    <property type="molecule type" value="Genomic_DNA"/>
</dbReference>
<evidence type="ECO:0000313" key="15">
    <source>
        <dbReference type="EMBL" id="GFG34936.1"/>
    </source>
</evidence>